<dbReference type="PATRIC" id="fig|369723.5.peg.1031"/>
<accession>A4X3N4</accession>
<dbReference type="Gene3D" id="3.30.70.270">
    <property type="match status" value="1"/>
</dbReference>
<name>A4X3N4_SALTO</name>
<dbReference type="InterPro" id="IPR054767">
    <property type="entry name" value="Cas10-Cmr2_palm2"/>
</dbReference>
<evidence type="ECO:0000313" key="5">
    <source>
        <dbReference type="Proteomes" id="UP000000235"/>
    </source>
</evidence>
<dbReference type="InterPro" id="IPR043128">
    <property type="entry name" value="Rev_trsase/Diguanyl_cyclase"/>
</dbReference>
<evidence type="ECO:0000256" key="2">
    <source>
        <dbReference type="ARBA" id="ARBA00023118"/>
    </source>
</evidence>
<keyword evidence="2" id="KW-0051">Antiviral defense</keyword>
<organism evidence="4 5">
    <name type="scientific">Salinispora tropica (strain ATCC BAA-916 / DSM 44818 / JCM 13857 / NBRC 105044 / CNB-440)</name>
    <dbReference type="NCBI Taxonomy" id="369723"/>
    <lineage>
        <taxon>Bacteria</taxon>
        <taxon>Bacillati</taxon>
        <taxon>Actinomycetota</taxon>
        <taxon>Actinomycetes</taxon>
        <taxon>Micromonosporales</taxon>
        <taxon>Micromonosporaceae</taxon>
        <taxon>Salinispora</taxon>
    </lineage>
</organism>
<dbReference type="KEGG" id="stp:Strop_1009"/>
<keyword evidence="1" id="KW-0547">Nucleotide-binding</keyword>
<keyword evidence="5" id="KW-1185">Reference proteome</keyword>
<dbReference type="AlphaFoldDB" id="A4X3N4"/>
<dbReference type="RefSeq" id="WP_011904918.1">
    <property type="nucleotide sequence ID" value="NC_009380.1"/>
</dbReference>
<feature type="domain" description="Cas10/Cmr2 second palm" evidence="3">
    <location>
        <begin position="219"/>
        <end position="377"/>
    </location>
</feature>
<dbReference type="GO" id="GO:0051607">
    <property type="term" value="P:defense response to virus"/>
    <property type="evidence" value="ECO:0007669"/>
    <property type="project" value="UniProtKB-KW"/>
</dbReference>
<reference evidence="5" key="1">
    <citation type="journal article" date="2007" name="Proc. Natl. Acad. Sci. U.S.A.">
        <title>Genome sequencing reveals complex secondary metabolome in the marine actinomycete Salinispora tropica.</title>
        <authorList>
            <person name="Udwary D.W."/>
            <person name="Zeigler L."/>
            <person name="Asolkar R.N."/>
            <person name="Singan V."/>
            <person name="Lapidus A."/>
            <person name="Fenical W."/>
            <person name="Jensen P.R."/>
            <person name="Moore B.S."/>
        </authorList>
    </citation>
    <scope>NUCLEOTIDE SEQUENCE [LARGE SCALE GENOMIC DNA]</scope>
    <source>
        <strain evidence="5">ATCC BAA-916 / DSM 44818 / CNB-440</strain>
    </source>
</reference>
<dbReference type="EMBL" id="CP000667">
    <property type="protein sequence ID" value="ABP53484.1"/>
    <property type="molecule type" value="Genomic_DNA"/>
</dbReference>
<dbReference type="Pfam" id="PF22335">
    <property type="entry name" value="Cas10-Cmr2_palm2"/>
    <property type="match status" value="1"/>
</dbReference>
<evidence type="ECO:0000259" key="3">
    <source>
        <dbReference type="Pfam" id="PF22335"/>
    </source>
</evidence>
<gene>
    <name evidence="4" type="ordered locus">Strop_1009</name>
</gene>
<evidence type="ECO:0000313" key="4">
    <source>
        <dbReference type="EMBL" id="ABP53484.1"/>
    </source>
</evidence>
<dbReference type="HOGENOM" id="CLU_037606_1_0_11"/>
<sequence length="536" mass="57943">METGPGVDRPGAGRRWVLIETGGNQRYIFGSNRLRHVVGASQLVHDVGTAWVREATDRLGLSPDSSVMAVSGKALLLVDSAEAGRAIVREVTGRALREAPGMRVTGAVGPAFDPTDDGAHEPARAEAYRRHAAIRAARPDPLVRDRVFPWHRLCRDSGLPAAGLEVYGEGEEPVPASAGMLARSRARDRAQRRLREKLGEQLATVVPVHLDVLRHSGWVAVVHADGNGVGRIFHRFNEHVARVEGVAQTSLAGSAQYQRAVSVELDTATWQAVRDAVAQLVADRADEDMSGRLLPIVIGGDDVTVACDAALAVPFVQAYAAAFARRTAAQPQLSAITEAATGHVGLTASAGIAVVKSHHPFATAYGLAEALTVSAKRFTSTGRPLAAFDFHVAHTSTLRELAELREYVHLDDGTAVARHAGPYLLDPAEQLPAELRHRSVELLDELDRGLDSDGWLSGVQAHALREAADRNLAEYRRQLELLVSRIHHRDRARELLDVQSDRFLRLFDVLHLRGLRLEAPARSAAETEPTPVGGAR</sequence>
<dbReference type="STRING" id="369723.Strop_1009"/>
<evidence type="ECO:0000256" key="1">
    <source>
        <dbReference type="ARBA" id="ARBA00022741"/>
    </source>
</evidence>
<proteinExistence type="predicted"/>
<dbReference type="eggNOG" id="COG1353">
    <property type="taxonomic scope" value="Bacteria"/>
</dbReference>
<protein>
    <recommendedName>
        <fullName evidence="3">Cas10/Cmr2 second palm domain-containing protein</fullName>
    </recommendedName>
</protein>
<dbReference type="Proteomes" id="UP000000235">
    <property type="component" value="Chromosome"/>
</dbReference>
<dbReference type="GO" id="GO:0000166">
    <property type="term" value="F:nucleotide binding"/>
    <property type="evidence" value="ECO:0007669"/>
    <property type="project" value="UniProtKB-KW"/>
</dbReference>